<keyword evidence="2 5" id="KW-0540">Nuclease</keyword>
<organism evidence="8 9">
    <name type="scientific">Candidatus Zambryskibacteria bacterium CG10_big_fil_rev_8_21_14_0_10_42_12</name>
    <dbReference type="NCBI Taxonomy" id="1975115"/>
    <lineage>
        <taxon>Bacteria</taxon>
        <taxon>Candidatus Zambryskiibacteriota</taxon>
    </lineage>
</organism>
<evidence type="ECO:0000256" key="5">
    <source>
        <dbReference type="HAMAP-Rule" id="MF_01491"/>
    </source>
</evidence>
<keyword evidence="3 5" id="KW-0269">Exonuclease</keyword>
<comment type="subcellular location">
    <subcellularLocation>
        <location evidence="5">Cytoplasm</location>
    </subcellularLocation>
</comment>
<feature type="compositionally biased region" description="Basic residues" evidence="6">
    <location>
        <begin position="54"/>
        <end position="63"/>
    </location>
</feature>
<evidence type="ECO:0000256" key="6">
    <source>
        <dbReference type="SAM" id="MobiDB-lite"/>
    </source>
</evidence>
<dbReference type="NCBIfam" id="TIGR00649">
    <property type="entry name" value="MG423"/>
    <property type="match status" value="1"/>
</dbReference>
<dbReference type="EMBL" id="PCXL01000013">
    <property type="protein sequence ID" value="PIR37967.1"/>
    <property type="molecule type" value="Genomic_DNA"/>
</dbReference>
<feature type="compositionally biased region" description="Basic and acidic residues" evidence="6">
    <location>
        <begin position="1"/>
        <end position="23"/>
    </location>
</feature>
<name>A0A2H0QUP0_9BACT</name>
<dbReference type="InterPro" id="IPR041636">
    <property type="entry name" value="RNase_J_C"/>
</dbReference>
<dbReference type="InterPro" id="IPR042173">
    <property type="entry name" value="RNase_J_2"/>
</dbReference>
<dbReference type="GO" id="GO:0006364">
    <property type="term" value="P:rRNA processing"/>
    <property type="evidence" value="ECO:0007669"/>
    <property type="project" value="UniProtKB-UniRule"/>
</dbReference>
<keyword evidence="5" id="KW-0255">Endonuclease</keyword>
<dbReference type="SUPFAM" id="SSF56281">
    <property type="entry name" value="Metallo-hydrolase/oxidoreductase"/>
    <property type="match status" value="1"/>
</dbReference>
<comment type="caution">
    <text evidence="5">Lacks conserved residue(s) required for the propagation of feature annotation.</text>
</comment>
<comment type="function">
    <text evidence="5">An RNase that has 5'-3' exonuclease and possibly endonuclease activity. Involved in maturation of rRNA and in some organisms also mRNA maturation and/or decay.</text>
</comment>
<comment type="subunit">
    <text evidence="5">Homodimer, may be a subunit of the RNA degradosome.</text>
</comment>
<feature type="compositionally biased region" description="Basic and acidic residues" evidence="6">
    <location>
        <begin position="42"/>
        <end position="53"/>
    </location>
</feature>
<dbReference type="Pfam" id="PF22505">
    <property type="entry name" value="RNase_J_b_CASP"/>
    <property type="match status" value="1"/>
</dbReference>
<evidence type="ECO:0000259" key="7">
    <source>
        <dbReference type="SMART" id="SM00849"/>
    </source>
</evidence>
<keyword evidence="1 5" id="KW-0963">Cytoplasm</keyword>
<reference evidence="8 9" key="1">
    <citation type="submission" date="2017-09" db="EMBL/GenBank/DDBJ databases">
        <title>Depth-based differentiation of microbial function through sediment-hosted aquifers and enrichment of novel symbionts in the deep terrestrial subsurface.</title>
        <authorList>
            <person name="Probst A.J."/>
            <person name="Ladd B."/>
            <person name="Jarett J.K."/>
            <person name="Geller-Mcgrath D.E."/>
            <person name="Sieber C.M."/>
            <person name="Emerson J.B."/>
            <person name="Anantharaman K."/>
            <person name="Thomas B.C."/>
            <person name="Malmstrom R."/>
            <person name="Stieglmeier M."/>
            <person name="Klingl A."/>
            <person name="Woyke T."/>
            <person name="Ryan C.M."/>
            <person name="Banfield J.F."/>
        </authorList>
    </citation>
    <scope>NUCLEOTIDE SEQUENCE [LARGE SCALE GENOMIC DNA]</scope>
    <source>
        <strain evidence="8">CG10_big_fil_rev_8_21_14_0_10_42_12</strain>
    </source>
</reference>
<dbReference type="InterPro" id="IPR001279">
    <property type="entry name" value="Metallo-B-lactamas"/>
</dbReference>
<gene>
    <name evidence="5" type="primary">rnj</name>
    <name evidence="8" type="ORF">COV34_02675</name>
</gene>
<dbReference type="SMART" id="SM00849">
    <property type="entry name" value="Lactamase_B"/>
    <property type="match status" value="1"/>
</dbReference>
<dbReference type="GO" id="GO:0005737">
    <property type="term" value="C:cytoplasm"/>
    <property type="evidence" value="ECO:0007669"/>
    <property type="project" value="UniProtKB-SubCell"/>
</dbReference>
<evidence type="ECO:0000313" key="8">
    <source>
        <dbReference type="EMBL" id="PIR37967.1"/>
    </source>
</evidence>
<protein>
    <recommendedName>
        <fullName evidence="5">Ribonuclease J</fullName>
        <shortName evidence="5">RNase J</shortName>
        <ecNumber evidence="5">3.1.-.-</ecNumber>
    </recommendedName>
</protein>
<dbReference type="Gene3D" id="3.10.20.580">
    <property type="match status" value="1"/>
</dbReference>
<dbReference type="InterPro" id="IPR055132">
    <property type="entry name" value="RNase_J_b_CASP"/>
</dbReference>
<dbReference type="InterPro" id="IPR030854">
    <property type="entry name" value="RNase_J_bac"/>
</dbReference>
<keyword evidence="4 5" id="KW-0694">RNA-binding</keyword>
<dbReference type="InterPro" id="IPR004613">
    <property type="entry name" value="RNase_J"/>
</dbReference>
<evidence type="ECO:0000256" key="4">
    <source>
        <dbReference type="ARBA" id="ARBA00022884"/>
    </source>
</evidence>
<dbReference type="AlphaFoldDB" id="A0A2H0QUP0"/>
<dbReference type="GO" id="GO:0004534">
    <property type="term" value="F:5'-3' RNA exonuclease activity"/>
    <property type="evidence" value="ECO:0007669"/>
    <property type="project" value="UniProtKB-UniRule"/>
</dbReference>
<dbReference type="PANTHER" id="PTHR43694:SF1">
    <property type="entry name" value="RIBONUCLEASE J"/>
    <property type="match status" value="1"/>
</dbReference>
<dbReference type="Gene3D" id="3.60.15.10">
    <property type="entry name" value="Ribonuclease Z/Hydroxyacylglutathione hydrolase-like"/>
    <property type="match status" value="1"/>
</dbReference>
<dbReference type="InterPro" id="IPR036866">
    <property type="entry name" value="RibonucZ/Hydroxyglut_hydro"/>
</dbReference>
<accession>A0A2H0QUP0</accession>
<evidence type="ECO:0000256" key="3">
    <source>
        <dbReference type="ARBA" id="ARBA00022839"/>
    </source>
</evidence>
<dbReference type="Proteomes" id="UP000231333">
    <property type="component" value="Unassembled WGS sequence"/>
</dbReference>
<dbReference type="HAMAP" id="MF_01491">
    <property type="entry name" value="RNase_J_bact"/>
    <property type="match status" value="1"/>
</dbReference>
<keyword evidence="5" id="KW-0698">rRNA processing</keyword>
<dbReference type="Gene3D" id="3.40.50.10710">
    <property type="entry name" value="Metallo-hydrolase/oxidoreductase"/>
    <property type="match status" value="1"/>
</dbReference>
<dbReference type="Pfam" id="PF00753">
    <property type="entry name" value="Lactamase_B"/>
    <property type="match status" value="1"/>
</dbReference>
<proteinExistence type="inferred from homology"/>
<keyword evidence="5" id="KW-0378">Hydrolase</keyword>
<dbReference type="GO" id="GO:0003723">
    <property type="term" value="F:RNA binding"/>
    <property type="evidence" value="ECO:0007669"/>
    <property type="project" value="UniProtKB-UniRule"/>
</dbReference>
<comment type="caution">
    <text evidence="8">The sequence shown here is derived from an EMBL/GenBank/DDBJ whole genome shotgun (WGS) entry which is preliminary data.</text>
</comment>
<feature type="region of interest" description="Disordered" evidence="6">
    <location>
        <begin position="1"/>
        <end position="73"/>
    </location>
</feature>
<sequence>MTIRTYRRDTPSHPKESSSDGRPRVRTVRLSPQGKNPVKGRPLRDQKEREQRPARPHGHHKPTRPAGKSRMNRNFPRVKHAGSRRETHAEVTIPPVGDNIRIMPLGGVEEIGRNMTAIEIGNDIFVIDAGFQFRDEDTPGIDYILPNIKYLEDNKDRVRAVIITHGHLDHIGGIPYIMNRIGNPPLYSRALTTVMIKKRQEEFPHLPPIDIKVVEKNDRITIGNLKVRFYAVSHTIPDSMGIIIESPYGWITTPGDVKLDHIDGEPTDAEKGEYAVFKDQNVLFLMMDSTNVDHPGWSTPERKVTEGMDHVIKNTKGRLIIGTFASQIERMLNIIEICEKYGKKVVVEGRSMKQNIEIVRATGRLKTKEGTLISVEQMQDYPPDRIVALVTGAQGDEFAALMRMSMKTHKYFTVSKRDTILLSSSIIPGNETSVQRLKDNLARQGAKIIHYRSSDVYIHSTGHGNRGELEWIHKQIKPKFFMPIHGSHYMLRVHEDLAQSVGMPADHIVVPDNGSIVEIQEKGAKMVVLPQKTPGGPLIVDGFSVGSIQDVVIRDRKMLAADGMFIIVASLNMKTGKLKKSPDLISRGFVYLRESQELLNNARGVIKQTIETSTKGMNPINFDFIKGQVTDAVSAYLFQKTAKRPVVIPVILGV</sequence>
<dbReference type="Pfam" id="PF17770">
    <property type="entry name" value="RNase_J_C"/>
    <property type="match status" value="1"/>
</dbReference>
<dbReference type="CDD" id="cd07714">
    <property type="entry name" value="RNaseJ_MBL-fold"/>
    <property type="match status" value="1"/>
</dbReference>
<dbReference type="GO" id="GO:0008270">
    <property type="term" value="F:zinc ion binding"/>
    <property type="evidence" value="ECO:0007669"/>
    <property type="project" value="InterPro"/>
</dbReference>
<dbReference type="GO" id="GO:0004521">
    <property type="term" value="F:RNA endonuclease activity"/>
    <property type="evidence" value="ECO:0007669"/>
    <property type="project" value="UniProtKB-UniRule"/>
</dbReference>
<feature type="domain" description="Metallo-beta-lactamase" evidence="7">
    <location>
        <begin position="112"/>
        <end position="308"/>
    </location>
</feature>
<comment type="similarity">
    <text evidence="5">Belongs to the metallo-beta-lactamase superfamily. RNA-metabolizing metallo-beta-lactamase-like family. Bacterial RNase J subfamily.</text>
</comment>
<evidence type="ECO:0000256" key="1">
    <source>
        <dbReference type="ARBA" id="ARBA00022490"/>
    </source>
</evidence>
<dbReference type="PANTHER" id="PTHR43694">
    <property type="entry name" value="RIBONUCLEASE J"/>
    <property type="match status" value="1"/>
</dbReference>
<evidence type="ECO:0000256" key="2">
    <source>
        <dbReference type="ARBA" id="ARBA00022722"/>
    </source>
</evidence>
<dbReference type="EC" id="3.1.-.-" evidence="5"/>
<evidence type="ECO:0000313" key="9">
    <source>
        <dbReference type="Proteomes" id="UP000231333"/>
    </source>
</evidence>